<reference evidence="4 5" key="1">
    <citation type="submission" date="2018-01" db="EMBL/GenBank/DDBJ databases">
        <title>Co-occurrence of chitin degradation, pigmentation and bioactivity in marine Pseudoalteromonas.</title>
        <authorList>
            <person name="Paulsen S."/>
            <person name="Gram L."/>
            <person name="Machado H."/>
        </authorList>
    </citation>
    <scope>NUCLEOTIDE SEQUENCE [LARGE SCALE GENOMIC DNA]</scope>
    <source>
        <strain evidence="4 5">S3898</strain>
    </source>
</reference>
<dbReference type="Pfam" id="PF00724">
    <property type="entry name" value="Oxidored_FMN"/>
    <property type="match status" value="1"/>
</dbReference>
<proteinExistence type="predicted"/>
<evidence type="ECO:0000313" key="4">
    <source>
        <dbReference type="EMBL" id="RZQ52138.1"/>
    </source>
</evidence>
<dbReference type="AlphaFoldDB" id="A0A4V2EJF2"/>
<dbReference type="GO" id="GO:0010181">
    <property type="term" value="F:FMN binding"/>
    <property type="evidence" value="ECO:0007669"/>
    <property type="project" value="InterPro"/>
</dbReference>
<evidence type="ECO:0000256" key="2">
    <source>
        <dbReference type="ARBA" id="ARBA00023002"/>
    </source>
</evidence>
<evidence type="ECO:0000259" key="3">
    <source>
        <dbReference type="Pfam" id="PF00724"/>
    </source>
</evidence>
<name>A0A4V2EJF2_9GAMM</name>
<gene>
    <name evidence="4" type="ORF">C1E23_16080</name>
</gene>
<dbReference type="InterPro" id="IPR013785">
    <property type="entry name" value="Aldolase_TIM"/>
</dbReference>
<dbReference type="Proteomes" id="UP000291338">
    <property type="component" value="Unassembled WGS sequence"/>
</dbReference>
<feature type="domain" description="NADH:flavin oxidoreductase/NADH oxidase N-terminal" evidence="3">
    <location>
        <begin position="10"/>
        <end position="343"/>
    </location>
</feature>
<dbReference type="InterPro" id="IPR001155">
    <property type="entry name" value="OxRdtase_FMN_N"/>
</dbReference>
<dbReference type="EMBL" id="PPSX01000065">
    <property type="protein sequence ID" value="RZQ52138.1"/>
    <property type="molecule type" value="Genomic_DNA"/>
</dbReference>
<sequence>MANEYDRVIEPLALSNTMILKNRLYFAPMGIDVADKDGTASQEFIDFYLNIIAGGVGMVVLGNASIHPTTRLHEKGLCLHNETQAKALSPLFVAGKKHGCKVVVQLQHYGAQGSMSLTGKPLLSPSGIACKRMQAKEHDYQVSAMSQEDINSVKQQFVIAAGLAKQAGAELVQLQASNGYLLSSFLSPYTNQRTDKYGGSEESRFQLLLEVIQEIKASHPELGICVRLGIDDGLGEAGQRPELLSPYIRKLEASGIYALTLSVSIGETFSMLVDATEEAKIRLASGISEIRKNCTIPLGFAGLIGSLEDAVRVRNELQVDLVGMTRALFADNELINKSVSGRKSDIHFCKFDGHCFRDKSNPQAERVYCCVNPQYLRPSNINYE</sequence>
<dbReference type="Gene3D" id="3.20.20.70">
    <property type="entry name" value="Aldolase class I"/>
    <property type="match status" value="1"/>
</dbReference>
<dbReference type="GO" id="GO:0016491">
    <property type="term" value="F:oxidoreductase activity"/>
    <property type="evidence" value="ECO:0007669"/>
    <property type="project" value="UniProtKB-KW"/>
</dbReference>
<keyword evidence="1" id="KW-0285">Flavoprotein</keyword>
<dbReference type="PANTHER" id="PTHR43656:SF2">
    <property type="entry name" value="BINDING OXIDOREDUCTASE, PUTATIVE (AFU_ORTHOLOGUE AFUA_2G08260)-RELATED"/>
    <property type="match status" value="1"/>
</dbReference>
<organism evidence="4 5">
    <name type="scientific">Pseudoalteromonas phenolica</name>
    <dbReference type="NCBI Taxonomy" id="161398"/>
    <lineage>
        <taxon>Bacteria</taxon>
        <taxon>Pseudomonadati</taxon>
        <taxon>Pseudomonadota</taxon>
        <taxon>Gammaproteobacteria</taxon>
        <taxon>Alteromonadales</taxon>
        <taxon>Pseudoalteromonadaceae</taxon>
        <taxon>Pseudoalteromonas</taxon>
    </lineage>
</organism>
<dbReference type="PANTHER" id="PTHR43656">
    <property type="entry name" value="BINDING OXIDOREDUCTASE, PUTATIVE (AFU_ORTHOLOGUE AFUA_2G08260)-RELATED"/>
    <property type="match status" value="1"/>
</dbReference>
<accession>A0A4V2EJF2</accession>
<protein>
    <submittedName>
        <fullName evidence="4">NADPH dehydrogenase</fullName>
    </submittedName>
</protein>
<dbReference type="SUPFAM" id="SSF51395">
    <property type="entry name" value="FMN-linked oxidoreductases"/>
    <property type="match status" value="1"/>
</dbReference>
<evidence type="ECO:0000313" key="5">
    <source>
        <dbReference type="Proteomes" id="UP000291338"/>
    </source>
</evidence>
<keyword evidence="2" id="KW-0560">Oxidoreductase</keyword>
<dbReference type="InterPro" id="IPR051799">
    <property type="entry name" value="NADH_flavin_oxidoreductase"/>
</dbReference>
<comment type="caution">
    <text evidence="4">The sequence shown here is derived from an EMBL/GenBank/DDBJ whole genome shotgun (WGS) entry which is preliminary data.</text>
</comment>
<evidence type="ECO:0000256" key="1">
    <source>
        <dbReference type="ARBA" id="ARBA00022630"/>
    </source>
</evidence>
<dbReference type="CDD" id="cd02803">
    <property type="entry name" value="OYE_like_FMN_family"/>
    <property type="match status" value="1"/>
</dbReference>